<dbReference type="RefSeq" id="WP_045671104.1">
    <property type="nucleotide sequence ID" value="NZ_CP011058.1"/>
</dbReference>
<gene>
    <name evidence="2" type="ORF">VN24_15330</name>
</gene>
<dbReference type="PROSITE" id="PS51832">
    <property type="entry name" value="HD_GYP"/>
    <property type="match status" value="1"/>
</dbReference>
<dbReference type="STRING" id="1126833.VN24_15330"/>
<dbReference type="PANTHER" id="PTHR43155">
    <property type="entry name" value="CYCLIC DI-GMP PHOSPHODIESTERASE PA4108-RELATED"/>
    <property type="match status" value="1"/>
</dbReference>
<sequence>MKKVHLNSIQQGERLAKPIFQENGNVLLGAGVELTDRFIQRLTMLGIDMVYIEDAFTEGIVPVAPIRDETRKQAAGAVYKTVNSLVDLPANRGRAMSPETGRTFRTVFRDILNDLITREDVLVSLSDIHVTDAYLFQHSVNVAVLAGVMGIAKGYNRQQLEELGIGAMLFDIGMTQVPKELLNKKGDLTPQEKEMVQRHTVLGYDLIRKQHDISLLSAHCALQHHERYDGTGYPRQVGKDAIHMYAQIVGLADVYTALTSARPYRKRYTPSEAIEYLFAAGGTHFNLDLIKLFCSHISIYPISTTVLLNSGQVGVVSANNPVALHRPLVRIIREPDGSAPSAPYELDLKEELHLNIVNEM</sequence>
<dbReference type="InterPro" id="IPR003607">
    <property type="entry name" value="HD/PDEase_dom"/>
</dbReference>
<dbReference type="Pfam" id="PF13487">
    <property type="entry name" value="HD_5"/>
    <property type="match status" value="1"/>
</dbReference>
<keyword evidence="3" id="KW-1185">Reference proteome</keyword>
<evidence type="ECO:0000259" key="1">
    <source>
        <dbReference type="PROSITE" id="PS51832"/>
    </source>
</evidence>
<dbReference type="AlphaFoldDB" id="A0A0D5NKB8"/>
<evidence type="ECO:0000313" key="3">
    <source>
        <dbReference type="Proteomes" id="UP000032633"/>
    </source>
</evidence>
<evidence type="ECO:0000313" key="2">
    <source>
        <dbReference type="EMBL" id="AJY75676.1"/>
    </source>
</evidence>
<dbReference type="InterPro" id="IPR037522">
    <property type="entry name" value="HD_GYP_dom"/>
</dbReference>
<dbReference type="HOGENOM" id="CLU_000445_92_1_9"/>
<dbReference type="SMART" id="SM00471">
    <property type="entry name" value="HDc"/>
    <property type="match status" value="1"/>
</dbReference>
<keyword evidence="2" id="KW-0378">Hydrolase</keyword>
<dbReference type="PANTHER" id="PTHR43155:SF2">
    <property type="entry name" value="CYCLIC DI-GMP PHOSPHODIESTERASE PA4108"/>
    <property type="match status" value="1"/>
</dbReference>
<protein>
    <submittedName>
        <fullName evidence="2">Metal-dependent phosphohydrolase</fullName>
    </submittedName>
</protein>
<feature type="domain" description="HD-GYP" evidence="1">
    <location>
        <begin position="114"/>
        <end position="309"/>
    </location>
</feature>
<dbReference type="Gene3D" id="1.10.3210.10">
    <property type="entry name" value="Hypothetical protein af1432"/>
    <property type="match status" value="1"/>
</dbReference>
<dbReference type="CDD" id="cd00077">
    <property type="entry name" value="HDc"/>
    <property type="match status" value="1"/>
</dbReference>
<dbReference type="Proteomes" id="UP000032633">
    <property type="component" value="Chromosome"/>
</dbReference>
<dbReference type="OrthoDB" id="9759601at2"/>
<reference evidence="2 3" key="1">
    <citation type="journal article" date="2015" name="J. Biotechnol.">
        <title>Complete genome sequence of Paenibacillus beijingensis 7188(T) (=DSM 24997(T)), a novel rhizobacterium from jujube garden soil.</title>
        <authorList>
            <person name="Kwak Y."/>
            <person name="Shin J.H."/>
        </authorList>
    </citation>
    <scope>NUCLEOTIDE SEQUENCE [LARGE SCALE GENOMIC DNA]</scope>
    <source>
        <strain evidence="2 3">DSM 24997</strain>
    </source>
</reference>
<accession>A0A0D5NKB8</accession>
<organism evidence="2 3">
    <name type="scientific">Paenibacillus beijingensis</name>
    <dbReference type="NCBI Taxonomy" id="1126833"/>
    <lineage>
        <taxon>Bacteria</taxon>
        <taxon>Bacillati</taxon>
        <taxon>Bacillota</taxon>
        <taxon>Bacilli</taxon>
        <taxon>Bacillales</taxon>
        <taxon>Paenibacillaceae</taxon>
        <taxon>Paenibacillus</taxon>
    </lineage>
</organism>
<dbReference type="PATRIC" id="fig|1126833.4.peg.3354"/>
<proteinExistence type="predicted"/>
<dbReference type="GO" id="GO:0016787">
    <property type="term" value="F:hydrolase activity"/>
    <property type="evidence" value="ECO:0007669"/>
    <property type="project" value="UniProtKB-KW"/>
</dbReference>
<reference evidence="3" key="2">
    <citation type="submission" date="2015-03" db="EMBL/GenBank/DDBJ databases">
        <title>Genome sequence of Paenibacillus beijingensis strain DSM 24997T.</title>
        <authorList>
            <person name="Kwak Y."/>
            <person name="Shin J.-H."/>
        </authorList>
    </citation>
    <scope>NUCLEOTIDE SEQUENCE [LARGE SCALE GENOMIC DNA]</scope>
    <source>
        <strain evidence="3">DSM 24997</strain>
    </source>
</reference>
<dbReference type="EMBL" id="CP011058">
    <property type="protein sequence ID" value="AJY75676.1"/>
    <property type="molecule type" value="Genomic_DNA"/>
</dbReference>
<dbReference type="SUPFAM" id="SSF109604">
    <property type="entry name" value="HD-domain/PDEase-like"/>
    <property type="match status" value="1"/>
</dbReference>
<name>A0A0D5NKB8_9BACL</name>
<dbReference type="KEGG" id="pbj:VN24_15330"/>